<dbReference type="InterPro" id="IPR058245">
    <property type="entry name" value="NreC/VraR/RcsB-like_REC"/>
</dbReference>
<dbReference type="RefSeq" id="WP_259315223.1">
    <property type="nucleotide sequence ID" value="NZ_CP087164.1"/>
</dbReference>
<dbReference type="InterPro" id="IPR013324">
    <property type="entry name" value="RNA_pol_sigma_r3/r4-like"/>
</dbReference>
<dbReference type="KEGG" id="sbae:DSM104329_01932"/>
<dbReference type="SUPFAM" id="SSF88659">
    <property type="entry name" value="Sigma3 and sigma4 domains of RNA polymerase sigma factors"/>
    <property type="match status" value="1"/>
</dbReference>
<dbReference type="InterPro" id="IPR051015">
    <property type="entry name" value="EvgA-like"/>
</dbReference>
<dbReference type="Proteomes" id="UP001162834">
    <property type="component" value="Chromosome"/>
</dbReference>
<protein>
    <submittedName>
        <fullName evidence="3">DNA-binding transcriptional activator DevR/DosR</fullName>
    </submittedName>
</protein>
<proteinExistence type="predicted"/>
<name>A0A9E6XW63_9ACTN</name>
<sequence length="189" mass="20653">MIRIAIVDDHPALRAGLRTVIEAEPGLVFAGESNGQEESVWPLLRRTSPDLVLLDYHLPETDGLQLCHRIKRQITPPKVLVYSAYASPSLALPARIAGADGVIDKGVAARDLFEAIRLVYGGERLLPESSHYLMREALDQLDDADRPIVGMLLDGSTTSEIAEVLRAAPEDVENAVRRILAALSTQVRV</sequence>
<accession>A0A9E6XW63</accession>
<dbReference type="SUPFAM" id="SSF52172">
    <property type="entry name" value="CheY-like"/>
    <property type="match status" value="1"/>
</dbReference>
<evidence type="ECO:0000259" key="2">
    <source>
        <dbReference type="PROSITE" id="PS50110"/>
    </source>
</evidence>
<dbReference type="InterPro" id="IPR001789">
    <property type="entry name" value="Sig_transdc_resp-reg_receiver"/>
</dbReference>
<evidence type="ECO:0000256" key="1">
    <source>
        <dbReference type="PROSITE-ProRule" id="PRU00169"/>
    </source>
</evidence>
<evidence type="ECO:0000313" key="4">
    <source>
        <dbReference type="Proteomes" id="UP001162834"/>
    </source>
</evidence>
<dbReference type="SMART" id="SM00448">
    <property type="entry name" value="REC"/>
    <property type="match status" value="1"/>
</dbReference>
<dbReference type="EMBL" id="CP087164">
    <property type="protein sequence ID" value="UGS35539.1"/>
    <property type="molecule type" value="Genomic_DNA"/>
</dbReference>
<evidence type="ECO:0000313" key="3">
    <source>
        <dbReference type="EMBL" id="UGS35539.1"/>
    </source>
</evidence>
<dbReference type="GO" id="GO:0000160">
    <property type="term" value="P:phosphorelay signal transduction system"/>
    <property type="evidence" value="ECO:0007669"/>
    <property type="project" value="InterPro"/>
</dbReference>
<dbReference type="GO" id="GO:0003677">
    <property type="term" value="F:DNA binding"/>
    <property type="evidence" value="ECO:0007669"/>
    <property type="project" value="UniProtKB-KW"/>
</dbReference>
<dbReference type="PANTHER" id="PTHR45566:SF2">
    <property type="entry name" value="NARL SUBFAMILY"/>
    <property type="match status" value="1"/>
</dbReference>
<dbReference type="Pfam" id="PF00072">
    <property type="entry name" value="Response_reg"/>
    <property type="match status" value="1"/>
</dbReference>
<feature type="modified residue" description="4-aspartylphosphate" evidence="1">
    <location>
        <position position="55"/>
    </location>
</feature>
<dbReference type="CDD" id="cd17535">
    <property type="entry name" value="REC_NarL-like"/>
    <property type="match status" value="1"/>
</dbReference>
<keyword evidence="1" id="KW-0597">Phosphoprotein</keyword>
<keyword evidence="4" id="KW-1185">Reference proteome</keyword>
<feature type="domain" description="Response regulatory" evidence="2">
    <location>
        <begin position="3"/>
        <end position="120"/>
    </location>
</feature>
<reference evidence="3" key="1">
    <citation type="journal article" date="2022" name="Int. J. Syst. Evol. Microbiol.">
        <title>Pseudomonas aegrilactucae sp. nov. and Pseudomonas morbosilactucae sp. nov., pathogens causing bacterial rot of lettuce in Japan.</title>
        <authorList>
            <person name="Sawada H."/>
            <person name="Fujikawa T."/>
            <person name="Satou M."/>
        </authorList>
    </citation>
    <scope>NUCLEOTIDE SEQUENCE</scope>
    <source>
        <strain evidence="3">0166_1</strain>
    </source>
</reference>
<keyword evidence="3" id="KW-0238">DNA-binding</keyword>
<gene>
    <name evidence="3" type="primary">devR_2</name>
    <name evidence="3" type="ORF">DSM104329_01932</name>
</gene>
<dbReference type="PANTHER" id="PTHR45566">
    <property type="entry name" value="HTH-TYPE TRANSCRIPTIONAL REGULATOR YHJB-RELATED"/>
    <property type="match status" value="1"/>
</dbReference>
<organism evidence="3 4">
    <name type="scientific">Capillimicrobium parvum</name>
    <dbReference type="NCBI Taxonomy" id="2884022"/>
    <lineage>
        <taxon>Bacteria</taxon>
        <taxon>Bacillati</taxon>
        <taxon>Actinomycetota</taxon>
        <taxon>Thermoleophilia</taxon>
        <taxon>Solirubrobacterales</taxon>
        <taxon>Capillimicrobiaceae</taxon>
        <taxon>Capillimicrobium</taxon>
    </lineage>
</organism>
<dbReference type="Gene3D" id="3.40.50.2300">
    <property type="match status" value="1"/>
</dbReference>
<dbReference type="PROSITE" id="PS50110">
    <property type="entry name" value="RESPONSE_REGULATORY"/>
    <property type="match status" value="1"/>
</dbReference>
<dbReference type="AlphaFoldDB" id="A0A9E6XW63"/>
<dbReference type="InterPro" id="IPR011006">
    <property type="entry name" value="CheY-like_superfamily"/>
</dbReference>